<proteinExistence type="predicted"/>
<feature type="region of interest" description="Disordered" evidence="1">
    <location>
        <begin position="1"/>
        <end position="57"/>
    </location>
</feature>
<keyword evidence="3" id="KW-1185">Reference proteome</keyword>
<evidence type="ECO:0000313" key="2">
    <source>
        <dbReference type="EMBL" id="NYF41858.1"/>
    </source>
</evidence>
<comment type="caution">
    <text evidence="2">The sequence shown here is derived from an EMBL/GenBank/DDBJ whole genome shotgun (WGS) entry which is preliminary data.</text>
</comment>
<evidence type="ECO:0000313" key="3">
    <source>
        <dbReference type="Proteomes" id="UP000576393"/>
    </source>
</evidence>
<accession>A0A852V2G8</accession>
<evidence type="ECO:0000256" key="1">
    <source>
        <dbReference type="SAM" id="MobiDB-lite"/>
    </source>
</evidence>
<feature type="compositionally biased region" description="Polar residues" evidence="1">
    <location>
        <begin position="1"/>
        <end position="10"/>
    </location>
</feature>
<reference evidence="2 3" key="1">
    <citation type="submission" date="2020-07" db="EMBL/GenBank/DDBJ databases">
        <title>Sequencing the genomes of 1000 actinobacteria strains.</title>
        <authorList>
            <person name="Klenk H.-P."/>
        </authorList>
    </citation>
    <scope>NUCLEOTIDE SEQUENCE [LARGE SCALE GENOMIC DNA]</scope>
    <source>
        <strain evidence="2 3">DSM 45763</strain>
    </source>
</reference>
<organism evidence="2 3">
    <name type="scientific">Streptosporangium sandarakinum</name>
    <dbReference type="NCBI Taxonomy" id="1260955"/>
    <lineage>
        <taxon>Bacteria</taxon>
        <taxon>Bacillati</taxon>
        <taxon>Actinomycetota</taxon>
        <taxon>Actinomycetes</taxon>
        <taxon>Streptosporangiales</taxon>
        <taxon>Streptosporangiaceae</taxon>
        <taxon>Streptosporangium</taxon>
    </lineage>
</organism>
<name>A0A852V2G8_9ACTN</name>
<dbReference type="Proteomes" id="UP000576393">
    <property type="component" value="Unassembled WGS sequence"/>
</dbReference>
<dbReference type="AlphaFoldDB" id="A0A852V2G8"/>
<feature type="compositionally biased region" description="Basic and acidic residues" evidence="1">
    <location>
        <begin position="15"/>
        <end position="57"/>
    </location>
</feature>
<dbReference type="RefSeq" id="WP_179823959.1">
    <property type="nucleotide sequence ID" value="NZ_CP192034.1"/>
</dbReference>
<gene>
    <name evidence="2" type="ORF">HDA43_004059</name>
</gene>
<protein>
    <submittedName>
        <fullName evidence="2">Uncharacterized protein</fullName>
    </submittedName>
</protein>
<dbReference type="EMBL" id="JACCCO010000002">
    <property type="protein sequence ID" value="NYF41858.1"/>
    <property type="molecule type" value="Genomic_DNA"/>
</dbReference>
<sequence>MALQSLQITALTAMRARDVSRPTREQQEGADARPLRDETPRREPRRGDRPRGEPRRG</sequence>